<organism evidence="2 3">
    <name type="scientific">Sporisorium reilianum (strain SRZ2)</name>
    <name type="common">Maize head smut fungus</name>
    <dbReference type="NCBI Taxonomy" id="999809"/>
    <lineage>
        <taxon>Eukaryota</taxon>
        <taxon>Fungi</taxon>
        <taxon>Dikarya</taxon>
        <taxon>Basidiomycota</taxon>
        <taxon>Ustilaginomycotina</taxon>
        <taxon>Ustilaginomycetes</taxon>
        <taxon>Ustilaginales</taxon>
        <taxon>Ustilaginaceae</taxon>
        <taxon>Sporisorium</taxon>
    </lineage>
</organism>
<feature type="transmembrane region" description="Helical" evidence="1">
    <location>
        <begin position="279"/>
        <end position="298"/>
    </location>
</feature>
<dbReference type="HOGENOM" id="CLU_869257_0_0_1"/>
<keyword evidence="1" id="KW-1133">Transmembrane helix</keyword>
<feature type="transmembrane region" description="Helical" evidence="1">
    <location>
        <begin position="18"/>
        <end position="37"/>
    </location>
</feature>
<protein>
    <submittedName>
        <fullName evidence="2">Uncharacterized protein</fullName>
    </submittedName>
</protein>
<dbReference type="OrthoDB" id="2544183at2759"/>
<feature type="transmembrane region" description="Helical" evidence="1">
    <location>
        <begin position="180"/>
        <end position="201"/>
    </location>
</feature>
<feature type="transmembrane region" description="Helical" evidence="1">
    <location>
        <begin position="49"/>
        <end position="67"/>
    </location>
</feature>
<name>E6ZZV0_SPORE</name>
<dbReference type="Proteomes" id="UP000008867">
    <property type="component" value="Chromosome 5"/>
</dbReference>
<keyword evidence="3" id="KW-1185">Reference proteome</keyword>
<dbReference type="AlphaFoldDB" id="E6ZZV0"/>
<evidence type="ECO:0000313" key="2">
    <source>
        <dbReference type="EMBL" id="CBQ72780.1"/>
    </source>
</evidence>
<dbReference type="eggNOG" id="ENOG502TJSV">
    <property type="taxonomic scope" value="Eukaryota"/>
</dbReference>
<evidence type="ECO:0000256" key="1">
    <source>
        <dbReference type="SAM" id="Phobius"/>
    </source>
</evidence>
<sequence>MTDTPASTSSLIALTTDAAQILLMLAPAVLLSSVIRAPRTALYIRSETLIMLTLVYALRYSHIFYTLPTLDNLPQYTHLLMLVLASYSLHWYQAKACLLQPASDAQDEHEVEKLLDPLPAALDVKRSTADVCMFRFDRTIFMRILFWSCLPALYSGEHSPLGRALSAWHHKPVAPFWQDAYMQLCIAATLLEINAMVLLFARVMLQRRAQINAPPPTEAQLTAACVGVDEWKRRMHTPAGVWAFIWLTVASAALALPAMVKHAAEAKRDTDAELVMWRLVGNGMLLVMFAVTMLFYRFMRASSIQLPKDEQEHEQASTLA</sequence>
<dbReference type="VEuPathDB" id="FungiDB:sr10807"/>
<reference evidence="2 3" key="1">
    <citation type="journal article" date="2010" name="Science">
        <title>Pathogenicity determinants in smut fungi revealed by genome comparison.</title>
        <authorList>
            <person name="Schirawski J."/>
            <person name="Mannhaupt G."/>
            <person name="Muench K."/>
            <person name="Brefort T."/>
            <person name="Schipper K."/>
            <person name="Doehlemann G."/>
            <person name="Di Stasio M."/>
            <person name="Roessel N."/>
            <person name="Mendoza-Mendoza A."/>
            <person name="Pester D."/>
            <person name="Mueller O."/>
            <person name="Winterberg B."/>
            <person name="Meyer E."/>
            <person name="Ghareeb H."/>
            <person name="Wollenberg T."/>
            <person name="Muensterkoetter M."/>
            <person name="Wong P."/>
            <person name="Walter M."/>
            <person name="Stukenbrock E."/>
            <person name="Gueldener U."/>
            <person name="Kahmann R."/>
        </authorList>
    </citation>
    <scope>NUCLEOTIDE SEQUENCE [LARGE SCALE GENOMIC DNA]</scope>
    <source>
        <strain evidence="3">SRZ2</strain>
    </source>
</reference>
<keyword evidence="1" id="KW-0812">Transmembrane</keyword>
<proteinExistence type="predicted"/>
<gene>
    <name evidence="2" type="ORF">sr10807</name>
</gene>
<evidence type="ECO:0000313" key="3">
    <source>
        <dbReference type="Proteomes" id="UP000008867"/>
    </source>
</evidence>
<feature type="transmembrane region" description="Helical" evidence="1">
    <location>
        <begin position="239"/>
        <end position="259"/>
    </location>
</feature>
<accession>E6ZZV0</accession>
<dbReference type="EMBL" id="FQ311470">
    <property type="protein sequence ID" value="CBQ72780.1"/>
    <property type="molecule type" value="Genomic_DNA"/>
</dbReference>
<keyword evidence="1" id="KW-0472">Membrane</keyword>